<evidence type="ECO:0000313" key="1">
    <source>
        <dbReference type="EMBL" id="VFK10281.1"/>
    </source>
</evidence>
<dbReference type="AlphaFoldDB" id="A0A450VZP8"/>
<reference evidence="1" key="1">
    <citation type="submission" date="2019-02" db="EMBL/GenBank/DDBJ databases">
        <authorList>
            <person name="Gruber-Vodicka R. H."/>
            <person name="Seah K. B. B."/>
        </authorList>
    </citation>
    <scope>NUCLEOTIDE SEQUENCE</scope>
    <source>
        <strain evidence="1">BECK_S313</strain>
    </source>
</reference>
<sequence>MLLCLFSAQLYKWIKFLFHEDLLSRWVVAVRGPVVGAWRQVVEILKRFVGVRNWVFRDLICVIGVRICVYRVRNLVNGVLNCVNGDPNSVVEAPSLIVEVLSLSVAVLNLIVACLELSGESQTRNDEIPCLSVWFRRLAVASFGLRCGLEDYPFVFAFPGAGSRHPLLLVAIHGTGFQQSLLLVAIPGTRFQHSLLE</sequence>
<protein>
    <submittedName>
        <fullName evidence="1">Uncharacterized protein</fullName>
    </submittedName>
</protein>
<name>A0A450VZP8_9GAMM</name>
<organism evidence="1">
    <name type="scientific">Candidatus Kentrum sp. LPFa</name>
    <dbReference type="NCBI Taxonomy" id="2126335"/>
    <lineage>
        <taxon>Bacteria</taxon>
        <taxon>Pseudomonadati</taxon>
        <taxon>Pseudomonadota</taxon>
        <taxon>Gammaproteobacteria</taxon>
        <taxon>Candidatus Kentrum</taxon>
    </lineage>
</organism>
<proteinExistence type="predicted"/>
<accession>A0A450VZP8</accession>
<dbReference type="EMBL" id="CAADFK010000014">
    <property type="protein sequence ID" value="VFK10281.1"/>
    <property type="molecule type" value="Genomic_DNA"/>
</dbReference>
<gene>
    <name evidence="1" type="ORF">BECKLPF1236B_GA0070989_10149</name>
</gene>